<feature type="region of interest" description="Disordered" evidence="1">
    <location>
        <begin position="99"/>
        <end position="126"/>
    </location>
</feature>
<dbReference type="EMBL" id="SZYD01000008">
    <property type="protein sequence ID" value="KAD5508150.1"/>
    <property type="molecule type" value="Genomic_DNA"/>
</dbReference>
<evidence type="ECO:0000313" key="2">
    <source>
        <dbReference type="EMBL" id="KAD5508150.1"/>
    </source>
</evidence>
<proteinExistence type="predicted"/>
<accession>A0A5N6NYU7</accession>
<comment type="caution">
    <text evidence="2">The sequence shown here is derived from an EMBL/GenBank/DDBJ whole genome shotgun (WGS) entry which is preliminary data.</text>
</comment>
<dbReference type="AlphaFoldDB" id="A0A5N6NYU7"/>
<organism evidence="2 3">
    <name type="scientific">Mikania micrantha</name>
    <name type="common">bitter vine</name>
    <dbReference type="NCBI Taxonomy" id="192012"/>
    <lineage>
        <taxon>Eukaryota</taxon>
        <taxon>Viridiplantae</taxon>
        <taxon>Streptophyta</taxon>
        <taxon>Embryophyta</taxon>
        <taxon>Tracheophyta</taxon>
        <taxon>Spermatophyta</taxon>
        <taxon>Magnoliopsida</taxon>
        <taxon>eudicotyledons</taxon>
        <taxon>Gunneridae</taxon>
        <taxon>Pentapetalae</taxon>
        <taxon>asterids</taxon>
        <taxon>campanulids</taxon>
        <taxon>Asterales</taxon>
        <taxon>Asteraceae</taxon>
        <taxon>Asteroideae</taxon>
        <taxon>Heliantheae alliance</taxon>
        <taxon>Eupatorieae</taxon>
        <taxon>Mikania</taxon>
    </lineage>
</organism>
<protein>
    <submittedName>
        <fullName evidence="2">Uncharacterized protein</fullName>
    </submittedName>
</protein>
<evidence type="ECO:0000313" key="3">
    <source>
        <dbReference type="Proteomes" id="UP000326396"/>
    </source>
</evidence>
<keyword evidence="3" id="KW-1185">Reference proteome</keyword>
<name>A0A5N6NYU7_9ASTR</name>
<reference evidence="2 3" key="1">
    <citation type="submission" date="2019-05" db="EMBL/GenBank/DDBJ databases">
        <title>Mikania micrantha, genome provides insights into the molecular mechanism of rapid growth.</title>
        <authorList>
            <person name="Liu B."/>
        </authorList>
    </citation>
    <scope>NUCLEOTIDE SEQUENCE [LARGE SCALE GENOMIC DNA]</scope>
    <source>
        <strain evidence="2">NLD-2019</strain>
        <tissue evidence="2">Leaf</tissue>
    </source>
</reference>
<sequence length="126" mass="14555">MTMVEDKKGWMENQLRGTQMDKVRVIVPLTSSDEKKAGYTSIKNRRKVLTRRTITRRTHKKTLGEEPERRAIKGRYRSIKGALNANQPLIQQTLKEEFVSRPTRRSLHPKGSSKLPEGQHLVPFSC</sequence>
<gene>
    <name evidence="2" type="ORF">E3N88_15853</name>
</gene>
<dbReference type="Proteomes" id="UP000326396">
    <property type="component" value="Linkage Group LG16"/>
</dbReference>
<evidence type="ECO:0000256" key="1">
    <source>
        <dbReference type="SAM" id="MobiDB-lite"/>
    </source>
</evidence>